<keyword evidence="2" id="KW-0012">Acyltransferase</keyword>
<evidence type="ECO:0000313" key="4">
    <source>
        <dbReference type="EMBL" id="AXE36628.1"/>
    </source>
</evidence>
<dbReference type="Proteomes" id="UP000252038">
    <property type="component" value="Chromosome"/>
</dbReference>
<dbReference type="InterPro" id="IPR050832">
    <property type="entry name" value="Bact_Acetyltransf"/>
</dbReference>
<sequence length="188" mass="20490">MAGRLPGRTGGGDENRLTIWPYDPSPPERSNMHPHLIRRATLADLTQMNRVAFESKAHWAYTIRQLEAWRDDLMTPSHTLASHPTFVAEVGGRVVGFVQLAPCASPWSLASLWVLPECMGRGLGKALLGRALDIARAAGQTDIAIDADPNALGFYQSFGARRQSVVSAPIEGQPERVRPQLLLATSQA</sequence>
<dbReference type="PANTHER" id="PTHR43877">
    <property type="entry name" value="AMINOALKYLPHOSPHONATE N-ACETYLTRANSFERASE-RELATED-RELATED"/>
    <property type="match status" value="1"/>
</dbReference>
<evidence type="ECO:0000256" key="1">
    <source>
        <dbReference type="ARBA" id="ARBA00022679"/>
    </source>
</evidence>
<evidence type="ECO:0000256" key="2">
    <source>
        <dbReference type="ARBA" id="ARBA00023315"/>
    </source>
</evidence>
<evidence type="ECO:0000313" key="5">
    <source>
        <dbReference type="Proteomes" id="UP000252038"/>
    </source>
</evidence>
<organism evidence="4 5">
    <name type="scientific">Chromobacterium phragmitis</name>
    <dbReference type="NCBI Taxonomy" id="2202141"/>
    <lineage>
        <taxon>Bacteria</taxon>
        <taxon>Pseudomonadati</taxon>
        <taxon>Pseudomonadota</taxon>
        <taxon>Betaproteobacteria</taxon>
        <taxon>Neisseriales</taxon>
        <taxon>Chromobacteriaceae</taxon>
        <taxon>Chromobacterium</taxon>
    </lineage>
</organism>
<proteinExistence type="predicted"/>
<gene>
    <name evidence="4" type="ORF">DK843_21425</name>
</gene>
<reference evidence="4 5" key="1">
    <citation type="submission" date="2018-05" db="EMBL/GenBank/DDBJ databases">
        <title>Genome sequencing, assembly and analysis of the novel insecticidal bacterium, Chromobacterium phragmitis.</title>
        <authorList>
            <person name="Sparks M.E."/>
            <person name="Blackburn M.B."/>
            <person name="Gundersen-Rindal D.E."/>
        </authorList>
    </citation>
    <scope>NUCLEOTIDE SEQUENCE [LARGE SCALE GENOMIC DNA]</scope>
    <source>
        <strain evidence="4">IIBBL 274-1</strain>
    </source>
</reference>
<dbReference type="KEGG" id="chrb:DK843_21425"/>
<dbReference type="CDD" id="cd04301">
    <property type="entry name" value="NAT_SF"/>
    <property type="match status" value="1"/>
</dbReference>
<dbReference type="Pfam" id="PF00583">
    <property type="entry name" value="Acetyltransf_1"/>
    <property type="match status" value="1"/>
</dbReference>
<keyword evidence="1 4" id="KW-0808">Transferase</keyword>
<dbReference type="GO" id="GO:0016747">
    <property type="term" value="F:acyltransferase activity, transferring groups other than amino-acyl groups"/>
    <property type="evidence" value="ECO:0007669"/>
    <property type="project" value="InterPro"/>
</dbReference>
<name>A0A344UMY0_9NEIS</name>
<accession>A0A344UMY0</accession>
<protein>
    <submittedName>
        <fullName evidence="4">N-acetyltransferase</fullName>
    </submittedName>
</protein>
<dbReference type="SUPFAM" id="SSF55729">
    <property type="entry name" value="Acyl-CoA N-acyltransferases (Nat)"/>
    <property type="match status" value="1"/>
</dbReference>
<dbReference type="AlphaFoldDB" id="A0A344UMY0"/>
<dbReference type="Gene3D" id="3.40.630.30">
    <property type="match status" value="1"/>
</dbReference>
<evidence type="ECO:0000259" key="3">
    <source>
        <dbReference type="PROSITE" id="PS51186"/>
    </source>
</evidence>
<dbReference type="InterPro" id="IPR000182">
    <property type="entry name" value="GNAT_dom"/>
</dbReference>
<dbReference type="EMBL" id="CP029554">
    <property type="protein sequence ID" value="AXE36628.1"/>
    <property type="molecule type" value="Genomic_DNA"/>
</dbReference>
<feature type="domain" description="N-acetyltransferase" evidence="3">
    <location>
        <begin position="35"/>
        <end position="184"/>
    </location>
</feature>
<dbReference type="PROSITE" id="PS51186">
    <property type="entry name" value="GNAT"/>
    <property type="match status" value="1"/>
</dbReference>
<dbReference type="InterPro" id="IPR016181">
    <property type="entry name" value="Acyl_CoA_acyltransferase"/>
</dbReference>